<dbReference type="CDD" id="cd03316">
    <property type="entry name" value="MR_like"/>
    <property type="match status" value="1"/>
</dbReference>
<dbReference type="Proteomes" id="UP000219327">
    <property type="component" value="Unassembled WGS sequence"/>
</dbReference>
<dbReference type="Gene3D" id="3.20.20.120">
    <property type="entry name" value="Enolase-like C-terminal domain"/>
    <property type="match status" value="1"/>
</dbReference>
<dbReference type="SMART" id="SM00922">
    <property type="entry name" value="MR_MLE"/>
    <property type="match status" value="1"/>
</dbReference>
<dbReference type="SUPFAM" id="SSF54826">
    <property type="entry name" value="Enolase N-terminal domain-like"/>
    <property type="match status" value="1"/>
</dbReference>
<reference evidence="3 4" key="1">
    <citation type="submission" date="2017-08" db="EMBL/GenBank/DDBJ databases">
        <title>Fine stratification of microbial communities through a metagenomic profile of the photic zone.</title>
        <authorList>
            <person name="Haro-Moreno J.M."/>
            <person name="Lopez-Perez M."/>
            <person name="De La Torre J."/>
            <person name="Picazo A."/>
            <person name="Camacho A."/>
            <person name="Rodriguez-Valera F."/>
        </authorList>
    </citation>
    <scope>NUCLEOTIDE SEQUENCE [LARGE SCALE GENOMIC DNA]</scope>
    <source>
        <strain evidence="3">MED-G24</strain>
    </source>
</reference>
<protein>
    <submittedName>
        <fullName evidence="3">Isomerase</fullName>
    </submittedName>
</protein>
<comment type="caution">
    <text evidence="3">The sequence shown here is derived from an EMBL/GenBank/DDBJ whole genome shotgun (WGS) entry which is preliminary data.</text>
</comment>
<dbReference type="InterPro" id="IPR036849">
    <property type="entry name" value="Enolase-like_C_sf"/>
</dbReference>
<proteinExistence type="predicted"/>
<dbReference type="InterPro" id="IPR029065">
    <property type="entry name" value="Enolase_C-like"/>
</dbReference>
<accession>A0A2A5WWQ6</accession>
<dbReference type="SUPFAM" id="SSF51604">
    <property type="entry name" value="Enolase C-terminal domain-like"/>
    <property type="match status" value="1"/>
</dbReference>
<sequence>MKIIDVKPYVIETPRPHHGGRAWIFVKLTTDNGIEGIGEAYKVPFHPRTIVAMIRDFGDTYFIDQDPFQIERLWRQVYYGDGYERNDHHQHPDHTVLGLLSAFEMACWDIIGKTLDQPVYNLLGGRYHDRLRSYTYLYGDPSDPRRGNPHTDPQLAGERAAFYLNEGFTAVKFDPLIDVMGNADPREPPLDLLENAEAVVRSVREAVGGACDILIGTHGQSTTSGTIRFARRIEQYDPQWFEEPVPPENRDEMARVAQMTTIPIASGERLSTKFEFRELLEKQAASILQMALGRVGGILEAKKISGMAEAYYAQIAPHLYCGPIEAAANIQVDTCSPNFFIQESIGKFDGFHAEILEKPITWEDGYIIPSTEPGLGVILNESVAEAHMMEGL</sequence>
<dbReference type="PANTHER" id="PTHR48080">
    <property type="entry name" value="D-GALACTONATE DEHYDRATASE-RELATED"/>
    <property type="match status" value="1"/>
</dbReference>
<dbReference type="EMBL" id="NTKD01000007">
    <property type="protein sequence ID" value="PDH40975.1"/>
    <property type="molecule type" value="Genomic_DNA"/>
</dbReference>
<dbReference type="GO" id="GO:0016829">
    <property type="term" value="F:lyase activity"/>
    <property type="evidence" value="ECO:0007669"/>
    <property type="project" value="UniProtKB-KW"/>
</dbReference>
<dbReference type="InterPro" id="IPR029017">
    <property type="entry name" value="Enolase-like_N"/>
</dbReference>
<keyword evidence="3" id="KW-0413">Isomerase</keyword>
<dbReference type="GO" id="GO:0016853">
    <property type="term" value="F:isomerase activity"/>
    <property type="evidence" value="ECO:0007669"/>
    <property type="project" value="UniProtKB-KW"/>
</dbReference>
<dbReference type="PANTHER" id="PTHR48080:SF2">
    <property type="entry name" value="D-GALACTONATE DEHYDRATASE"/>
    <property type="match status" value="1"/>
</dbReference>
<dbReference type="InterPro" id="IPR013341">
    <property type="entry name" value="Mandelate_racemase_N_dom"/>
</dbReference>
<name>A0A2A5WWQ6_9GAMM</name>
<organism evidence="3 4">
    <name type="scientific">OM182 bacterium MED-G24</name>
    <dbReference type="NCBI Taxonomy" id="1986255"/>
    <lineage>
        <taxon>Bacteria</taxon>
        <taxon>Pseudomonadati</taxon>
        <taxon>Pseudomonadota</taxon>
        <taxon>Gammaproteobacteria</taxon>
        <taxon>OMG group</taxon>
        <taxon>OM182 clade</taxon>
    </lineage>
</organism>
<feature type="domain" description="Mandelate racemase/muconate lactonizing enzyme C-terminal" evidence="2">
    <location>
        <begin position="153"/>
        <end position="263"/>
    </location>
</feature>
<keyword evidence="1" id="KW-0456">Lyase</keyword>
<dbReference type="Gene3D" id="3.30.390.10">
    <property type="entry name" value="Enolase-like, N-terminal domain"/>
    <property type="match status" value="1"/>
</dbReference>
<evidence type="ECO:0000313" key="4">
    <source>
        <dbReference type="Proteomes" id="UP000219327"/>
    </source>
</evidence>
<dbReference type="Pfam" id="PF13378">
    <property type="entry name" value="MR_MLE_C"/>
    <property type="match status" value="1"/>
</dbReference>
<evidence type="ECO:0000256" key="1">
    <source>
        <dbReference type="ARBA" id="ARBA00023239"/>
    </source>
</evidence>
<gene>
    <name evidence="3" type="ORF">CNE99_02530</name>
</gene>
<evidence type="ECO:0000313" key="3">
    <source>
        <dbReference type="EMBL" id="PDH40975.1"/>
    </source>
</evidence>
<dbReference type="InterPro" id="IPR013342">
    <property type="entry name" value="Mandelate_racemase_C"/>
</dbReference>
<dbReference type="Pfam" id="PF02746">
    <property type="entry name" value="MR_MLE_N"/>
    <property type="match status" value="1"/>
</dbReference>
<dbReference type="AlphaFoldDB" id="A0A2A5WWQ6"/>
<dbReference type="InterPro" id="IPR034593">
    <property type="entry name" value="DgoD-like"/>
</dbReference>
<evidence type="ECO:0000259" key="2">
    <source>
        <dbReference type="SMART" id="SM00922"/>
    </source>
</evidence>